<keyword evidence="2" id="KW-1185">Reference proteome</keyword>
<reference evidence="1" key="1">
    <citation type="submission" date="2022-04" db="EMBL/GenBank/DDBJ databases">
        <title>Hymenobacter sp. isolated from the air.</title>
        <authorList>
            <person name="Won M."/>
            <person name="Lee C.-M."/>
            <person name="Woen H.-Y."/>
            <person name="Kwon S.-W."/>
        </authorList>
    </citation>
    <scope>NUCLEOTIDE SEQUENCE</scope>
    <source>
        <strain evidence="1">5420S-77</strain>
        <plasmid evidence="1">unnamed3</plasmid>
    </source>
</reference>
<dbReference type="InterPro" id="IPR011042">
    <property type="entry name" value="6-blade_b-propeller_TolB-like"/>
</dbReference>
<evidence type="ECO:0000313" key="1">
    <source>
        <dbReference type="EMBL" id="UOQ69025.1"/>
    </source>
</evidence>
<dbReference type="EMBL" id="CP095064">
    <property type="protein sequence ID" value="UOQ69025.1"/>
    <property type="molecule type" value="Genomic_DNA"/>
</dbReference>
<dbReference type="SUPFAM" id="SSF50998">
    <property type="entry name" value="Quinoprotein alcohol dehydrogenase-like"/>
    <property type="match status" value="1"/>
</dbReference>
<dbReference type="NCBIfam" id="TIGR04183">
    <property type="entry name" value="Por_Secre_tail"/>
    <property type="match status" value="1"/>
</dbReference>
<proteinExistence type="predicted"/>
<organism evidence="1 2">
    <name type="scientific">Hymenobacter volaticus</name>
    <dbReference type="NCBI Taxonomy" id="2932254"/>
    <lineage>
        <taxon>Bacteria</taxon>
        <taxon>Pseudomonadati</taxon>
        <taxon>Bacteroidota</taxon>
        <taxon>Cytophagia</taxon>
        <taxon>Cytophagales</taxon>
        <taxon>Hymenobacteraceae</taxon>
        <taxon>Hymenobacter</taxon>
    </lineage>
</organism>
<dbReference type="InterPro" id="IPR011047">
    <property type="entry name" value="Quinoprotein_ADH-like_sf"/>
</dbReference>
<evidence type="ECO:0000313" key="2">
    <source>
        <dbReference type="Proteomes" id="UP000830401"/>
    </source>
</evidence>
<protein>
    <submittedName>
        <fullName evidence="1">T9SS type A sorting domain-containing protein</fullName>
    </submittedName>
</protein>
<geneLocation type="plasmid" evidence="1 2">
    <name>unnamed3</name>
</geneLocation>
<dbReference type="Gene3D" id="2.120.10.30">
    <property type="entry name" value="TolB, C-terminal domain"/>
    <property type="match status" value="1"/>
</dbReference>
<gene>
    <name evidence="1" type="ORF">MUN86_26340</name>
</gene>
<dbReference type="PANTHER" id="PTHR35580">
    <property type="entry name" value="CELL SURFACE GLYCOPROTEIN (S-LAYER PROTEIN)-LIKE PROTEIN"/>
    <property type="match status" value="1"/>
</dbReference>
<dbReference type="InterPro" id="IPR026444">
    <property type="entry name" value="Secre_tail"/>
</dbReference>
<accession>A0ABY4GDM8</accession>
<name>A0ABY4GDM8_9BACT</name>
<dbReference type="RefSeq" id="WP_245126777.1">
    <property type="nucleotide sequence ID" value="NZ_CP095064.1"/>
</dbReference>
<dbReference type="PANTHER" id="PTHR35580:SF1">
    <property type="entry name" value="PHYTASE-LIKE DOMAIN-CONTAINING PROTEIN"/>
    <property type="match status" value="1"/>
</dbReference>
<dbReference type="Proteomes" id="UP000830401">
    <property type="component" value="Plasmid unnamed3"/>
</dbReference>
<dbReference type="InterPro" id="IPR052918">
    <property type="entry name" value="Motility_Chemotaxis_Reg"/>
</dbReference>
<sequence>MAVDATGNVVVTGNSAGFNSGSDFVTLKYAASGQQLWVARYFLVGDEEDLPAAVALDAAGNVYVTGYGDSDDSFVINYDYVTLKYAAGGQQLWVARYRGTGARDSQDQARDLAVDAFGNVAVTGVSANSTGASAFATVKYNGTSGEQLWATRFEGYGPRTQQHGATGIATDAAGDVVVTGVFSNSDGQTDYATLKYAGASGQQRWLVRYDGPTSGNDQATEVVLDAAGDVYVSGSSIGGPSASPNALFNTDYATLKYAGSSGEQQWVARYKGPANGYDQVTALAVDALGQVLVTGRSESGLGSSQQFATVAYTQASQATAKVLSATTQPTASASPASGQQLAVYPNPATGPTTIRFRPVLDGPAQVLVYNQLGQQVATLYDGPVRQGHSYELSLRSEQLPAGLYTCSLLVSGQRESVRLVVTH</sequence>
<keyword evidence="1" id="KW-0614">Plasmid</keyword>